<feature type="compositionally biased region" description="Basic residues" evidence="2">
    <location>
        <begin position="3242"/>
        <end position="3254"/>
    </location>
</feature>
<feature type="compositionally biased region" description="Basic and acidic residues" evidence="2">
    <location>
        <begin position="497"/>
        <end position="514"/>
    </location>
</feature>
<feature type="compositionally biased region" description="Acidic residues" evidence="2">
    <location>
        <begin position="809"/>
        <end position="822"/>
    </location>
</feature>
<dbReference type="CDD" id="cd06503">
    <property type="entry name" value="ATP-synt_Fo_b"/>
    <property type="match status" value="1"/>
</dbReference>
<feature type="compositionally biased region" description="Basic residues" evidence="2">
    <location>
        <begin position="2434"/>
        <end position="2443"/>
    </location>
</feature>
<feature type="compositionally biased region" description="Basic and acidic residues" evidence="2">
    <location>
        <begin position="3719"/>
        <end position="3746"/>
    </location>
</feature>
<feature type="compositionally biased region" description="Polar residues" evidence="2">
    <location>
        <begin position="2819"/>
        <end position="2847"/>
    </location>
</feature>
<feature type="compositionally biased region" description="Basic and acidic residues" evidence="2">
    <location>
        <begin position="1113"/>
        <end position="1129"/>
    </location>
</feature>
<evidence type="ECO:0000313" key="3">
    <source>
        <dbReference type="EMBL" id="THW94702.1"/>
    </source>
</evidence>
<dbReference type="InterPro" id="IPR053268">
    <property type="entry name" value="Woronin_anchor"/>
</dbReference>
<comment type="caution">
    <text evidence="3">The sequence shown here is derived from an EMBL/GenBank/DDBJ whole genome shotgun (WGS) entry which is preliminary data.</text>
</comment>
<feature type="region of interest" description="Disordered" evidence="2">
    <location>
        <begin position="4465"/>
        <end position="4521"/>
    </location>
</feature>
<feature type="compositionally biased region" description="Basic and acidic residues" evidence="2">
    <location>
        <begin position="4643"/>
        <end position="4653"/>
    </location>
</feature>
<feature type="compositionally biased region" description="Basic residues" evidence="2">
    <location>
        <begin position="2648"/>
        <end position="2658"/>
    </location>
</feature>
<feature type="compositionally biased region" description="Low complexity" evidence="2">
    <location>
        <begin position="719"/>
        <end position="732"/>
    </location>
</feature>
<feature type="compositionally biased region" description="Polar residues" evidence="2">
    <location>
        <begin position="2620"/>
        <end position="2629"/>
    </location>
</feature>
<feature type="compositionally biased region" description="Polar residues" evidence="2">
    <location>
        <begin position="294"/>
        <end position="306"/>
    </location>
</feature>
<feature type="compositionally biased region" description="Basic and acidic residues" evidence="2">
    <location>
        <begin position="2873"/>
        <end position="2891"/>
    </location>
</feature>
<sequence>MFRSLSSRNSGSSSKRKKADQSSRRTESVASSSAHRKHSRNDERSSKHASKKSTSTQPPVNDSPNYYTTSEPLNQLEPLTLTEEAIRTLSMQEDGWGDTYSRAGDLPSADARADRKDYFDSSYNGDAGQKYGRTLQHHSSGDEPSTNERALNLERYPQNSFGTSSHVQDQFPGQNPATYAQPSFGPMSTQGQAGEYYVGDQSRPRSSFASTPANQFPQSNAGAAAEYYSQSPMQPSEAVNQQPPSQSFNPSQNPSTGPDRPAEPSVPSSSAYSQPAIPHVAPASNGSYPVHAMNNLTGQVSPSQQYRPAEATGTGRYESHDVYSQSPHAVPSMSVLLSHNNGTPLAAQYPGKGKQQAVNHTPQYAATAAGVAAGVYGHHHHKMHQHNHSAPIGTIGGATMYGNSPPRPYTSGGMAMQHRHKGPISKFVDWWKDHEDVRKMEEYTEYIGVCKYCFDPRSNASDAPRKHNRGSRRSSDSLRRRSGDSLHRSYTNGSRNSRVDKDARYHSSDSERRSTKSSWLGAGIAAYGISKVGKSLWQNSRDFDDTYSVKSGRMDGAFRTASHRDGRGNRVSSHERRTTDYRSVNGSASARFETDHRISGRRSDHSGSESRRSRDDRPKATKSGRMAAEGSPSEERIHVRHPSPGSRHTSQPRSPRGYKSRSRSQSPSLGQIFGLTSSQKRTLAKTSRSSPPQQQGMFTGFFSRQSVTTRPKKSKRKGFFNFANSSSSSANSELAFGSRTMKNVQPSRTAARKSSDEHLKATLLGIGATAAALSAMQRSRPGSKRSELKDVRNRSSRYDTKRSKHAASDEEGWESATEDESDSASSGLAFGDYDNKGKAPRRQPSSESITSQSSGTDKWSWRWRRKSDKKGSTDDMPHLHRDDSYVSRDSNVAASQPLQYVHPAPMSSPMHSEAHGPSSMPGAFPEQAYTTEAMPIQQPQPLMALRPSMFDTQNSPYHAHLDQSSPRTSARPPIPTELRRTRSSPISNHTTRNTAIIGLAGAVTAGILSNNKSRDRDDSPSNVRFELTEKQAKKEERQQRNEDAKDDKERARQEARESKERARADRERAMQEESKRLADEIARRQAEESERHKILAEQAEKQQTQMREAAAAETREREADRQREEEIKRFMQNALAEQAREAEKQRVLEAWQAQQTAGARQDSAQKPWGGPSTAPRSSVVDTQHDHDDHRPDTRSNPAVPYATRSYEPSNEHSGQPLMDDDLIDPDFFTRRRSHSDLARHDELARKAAAKVVADLEDRYRDPTPSQAEFFAPKELFEPSKGKTKVHGPVDDTDYQVYHMPEVQLASMPNEPPPPYQAPYQYSNLRDEKRMTPWDVPKLNVIAPTPPTSYAGSARDDKSPVSASRRAVREGSQESDVEFAPQKSSKVSWGEDQTRFYEVTTPESSQEHVVLPDEIPHGISGLRTEYVHTAPSQEEPDRNWRVTSDQTLDHDRPDELIEEIPHEAPSTVSDQFYRQPFVESVSDVAFTLDSPGTEGAPPVQGFVEGEVNNSSESDEHMPHVPGGFDDPESDTVYTDHEHERASSPQQNANSFNHDARQVESEVTQDRQLPEGLERSQSVEQDQDDYFMTKKERRKRDKAAKKAALENDRGSSFDDHSERSTIPQPTVSERARRSSQDENNDDYEAFSPMLKDEPRYIDNDTHRSSSHVEAAAIAGAAAAIGTLIHKDRSRSPTRRKSEPEDFDRQRPQSAHSEPRDTISQSTPTSPVYERRPSLPSQAFDDLDMLPGSKRPKKSKRNSLLNYPAVGSPLRSAMTWDEYIEPISVTQNNEPTGSRSYEPRGNAGPPDEDKTLETGKDLPSPESERDATSVVSAPVGEEDGSRRRKTRKSHREREGSTSPRRSSSVAASEPYESSRKHKHRSRRDGEDVDDRSSVISARSRSSHSSRKDDDDSKSKKKGGILSLFRRKTSDDMISEEKKRLSDDAERSKHHRRRRSSEQPIDDYEERRSSTSRSRSHVDHDASSRHSSSSRHHRRHHRDQSVDDDASSQISESKRRHKHRSRDNSRSPEKEFDDTRSATSESRRKHRHRHRDEDSEHKRSISRESKSLRDQDQSFLVERVEDEESMPLPEDDLLSSSQTPETVDQPQISALLPEDNKRDSSVSAKPPVLQTCSAELEGLSNVKEHEEVDVAAPEVVEATSSTSPTEVLSPTSEHMTPARPIVPLRISSSTAVPFSLPRERSVSFSSPIAPYPSSPITPKAKRPLSTEFMHSTEFRPLYLLERTRKPQDHEVEQNLPSLPPSRSTSSSSLQSSEDWQSAAEDFDPSEQYNSSPPTFDQVHHEEPEDVLGSTQTTPKATEFPKDVFESRHHPHAQPEYYSWSDMEHEEHLRQEAEKGLVEEPRDELAVTAEGVVERASAETLRKDNAEVEPFVNQDPMASDVWGDLSDAEDPDTTVDKEITEQILEPNQPELDLSSTSSGKKRKDKKPTKLGTASVSDDPDPVRETPAELARRREKDAQDAVDTWFKPAEESSQVKPIDASQVPPPGSSTPFEDKVPDIERPTIPVQEAESSRQESEPMSPLLTRKKSKKSKNKQKSVVLDEPVTEFAPVKDVPEAQTYTEAMPQDDQYPGSEARNEAADLEPTISHGQESRIDVLEKIDTADIATGSTESTSLAQLDEETPAEESSYTMSKAERKKNKKKAKKAALSIAVPVVAAAMLLASEDREPEEAEKPSSVNSDLQSRERKENEQLLVQSVEDQTTNEPIEQSIHEDNTPAEAPQDPSAQNEYEIASEPIIAARQEIPAEPAFEGQVETQTPQHNIDAPHGPPDSKSETLPEDIALPCDTDNDLEEPVLSEFISDAVANMVSTTEPNAEQDQQRAVSQAEPQEVTASKQMAAAREPTTNKRSSWFSWFPGSKSQEVENLKDEPTSSEERLDDSNALPQDTFERLLEQPVQHPESNEVPVSASGLTEDLPRPNQEMAGDLETDMPKVVDETLASESEEAVSSTAEPRIDEILPSEPEASTEKPIETTKIPETVDSAVLDIAPIDQADFGVLRSIPAGEEHILPSLEVSATEAPATVLEPIEVIPALTQEDSFIASESREPTPVEDSWSVPSKKGKKGKKGKKAKKEAAFYESAAPSPIDESQSLDAEVPQADYAQYRGSHKVTAADEVEPEAVDIQHVPDLESREAADAPSEDTSKSTVEVEELPYFSNIDEAKYERASTTPGTEIEADMAPPLDDVSATEVRASEIAPIAEAKVVQDEPELVTEPIAEPSSAIAEDEWAVPMSKKKKKKGKKGKQSVKEFMEPAEDTLSTQGSVVQQPEKTTTLEDTPTTPDIFETPAEGTAAQYFETPVEELTEQVFETPAETSSGQYFDTTADTALSVPTRDFEIEQPSEQPQLDSRSVTPTQASADFESAGAQEKTSSQDQTEEEIDEVVHDLPRKTSIHTEDQEVDELDVRAGREQHNAETDLQTAHHADVVLQESVFEQSTTAHTDLHDLGEEGSREYTDASQEAESVIEPEESLDVNLEDKESHIEAPAAETSQFHDIAAPEVPLEAFSSKKSKKDRKKAKKSKQRGFEAEPVQDEATEATSSTAPEEMSERSIDVENQEPITSGFDDTPAPPQMPEAEPYVDDHQPFARKLSKKEKRKAKKSTPADIASPFAETPEQQSTSEKDTSYFPETAEPSSALEPTQVELPPESSIEVGPDTNSDPFDKSDQVAQSSVVQATLTEVAQSSPADAAIILETHHNDANIAEPDAIGHMEGLETSCDAKKPGSVEEVLSEDKSEEHTAGTRKLTTESPKPEQAERLSIDEEFGTVDVVEPHKDAQEDIASSIAFGSEHTNLGSSVIGEPVDAQVDHPEPAVVEDQAPSVLDQLIMAETISDHNSTEPSEEVETPRNMDDTVPQDERLQAPEEPTHIEPSKELAPTNETTMTEAPETDLPEESLAHQESDLEDRFVPVAAKLSKQEKRKVKKTKQIFEDPLEEFEAVEHLTPGTTSSEQFSKGNLLASVTGSQDPTGISEKFAPQELVKEAEPFTAKLSKKAKKKAKEFKARDASFEPEEEDQSVMAQEQDTKSGASLEPTAEQPPIEPSTVSAGNDEENFAGSIVSTEPLPEQHGDSSAIESTDPNTSEQILEIRDEPAGPKNHREKETEIKLENFGGLKTADVDGDNIPEAFSQPHDLAASNTETAEQEPESRRNQENDFFTPTTSKKNKKKGEQMKSQPQAIEPQADEETPVQDSASYLVERTREVQDDQDEPLAAQIAEHLQPVVEEAPEAVPEDEWALPTKKSKKDKRKAKKLKNPEEPPLIKEAEREQAREIAMLDNTEEPFIQTTFQTVESENLAAEPETLLDPNAQDDWSFSRKPSKKEKRKAKKALTSNEEPQSASMIDTEEMVEPVFEPQHLTSETQVTEPSNIETQVDAGPDTGDTSQSSYDALKLEMIEPVVAEISQNAEGSSHEGTVQAADTIVGEENQVPQDIDFAATLAAGLQDSGFDPNLVIDDPVFHRRASPASVGEADPGEVTFTTTRRSRRNNRDSRTVSPLLVTSQEKSMVPVTEPTGGTADDGFADALTAELVASGFAPGTLANISTDVKDVQDEPDVSSFAMLKRKKKNKKGRQASIMTPDVVTTAITEDSAQPASEGAAFVTAYDGSKQEGTAEPARDAGEGPEQSKDVREPEEAETATHSVENTHHPTEASPKRLAKTNFFHTSEVSQFLPVRIDQPIQSNEERIDQVPQQSADVSTLEAMVNEIPRPTSRDGDAKLAAEVQPQAAASHFPEETPTWSFKNLEPPTVQRKSSSGQEDKRDDPFISLFTPEATGQTNEAEPVSPVESTTKDRTSYLFQSPVDVSSLAKAIHGLPEVTKKTRFHEPNSSSEEERSVPTSHARPQTPPVPLPPSPSKLDHVPLPPILPRAATPPVPLPPSPLKRPATPLAPLPPNPQPDQSPPLTRKKSIYDLGSPGPGHATKAARRTATPQQLFREHSGTDHQPEVSQSIDREVADDQVPILRPLSSLSNLSTRSNRQQFRSSSAASNTSAAPSLRRINRSLSGDLRAASRTHGPTTIPIEPPPTPPLQDEDFNGHGASRPSDMANIYEGWGDVRSSPTISPTRPPSMRKRQSMHILDLEAKLDRLASENRYLQDAIGQSTPTHPSTDDNNSLQEMLETRDLQLQKKDAEIQEIRSLLEPLQREIAKLTEVNNNLSEVNRSFTGNNDIPYATLQSEHANAHKQLHHTSQELEGLKKQHHELSDNMEDIVRQEIANALEEKNAEIRKLRDELDLASQQIRLLQSEILASKGDNYLTTRDEDYFDTSCQKLCQHVQQWVLRFSKYSDNRMCRLTSDLTDDRIAARLDNAILDGSDVDKLLGDRIRRRDVFMSVVMTMIWEYVFTRYLFGMDREQRQKLKSLEKILSEVGPPRAVARWRATTLTLLSRRPAFATQRNLDTEAVAQEIFSVLSALLPPPAQLEPQILSSLRNVLRLAVELSIEMRSQKAEYIMLPPLQPEYDTHGDLVRKVHFNAALMNERSGEYTSNDELERSQAVVKIVLFPLVVKKGDDVGEGEDEIVVCPAQVLVAGSKQGKKVVRVLSGAMDIDNPRHSNQSVISGLESGGMI</sequence>
<feature type="compositionally biased region" description="Basic and acidic residues" evidence="2">
    <location>
        <begin position="3900"/>
        <end position="3909"/>
    </location>
</feature>
<feature type="compositionally biased region" description="Basic and acidic residues" evidence="2">
    <location>
        <begin position="2314"/>
        <end position="2323"/>
    </location>
</feature>
<feature type="compositionally biased region" description="Basic and acidic residues" evidence="2">
    <location>
        <begin position="4816"/>
        <end position="4834"/>
    </location>
</feature>
<feature type="compositionally biased region" description="Low complexity" evidence="2">
    <location>
        <begin position="4961"/>
        <end position="4993"/>
    </location>
</feature>
<feature type="compositionally biased region" description="Basic and acidic residues" evidence="2">
    <location>
        <begin position="4933"/>
        <end position="4954"/>
    </location>
</feature>
<feature type="compositionally biased region" description="Basic and acidic residues" evidence="2">
    <location>
        <begin position="592"/>
        <end position="619"/>
    </location>
</feature>
<dbReference type="Proteomes" id="UP000304928">
    <property type="component" value="Unassembled WGS sequence"/>
</dbReference>
<feature type="compositionally biased region" description="Polar residues" evidence="2">
    <location>
        <begin position="2090"/>
        <end position="2104"/>
    </location>
</feature>
<protein>
    <submittedName>
        <fullName evidence="3">Uncharacterized protein</fullName>
    </submittedName>
</protein>
<feature type="compositionally biased region" description="Acidic residues" evidence="2">
    <location>
        <begin position="4228"/>
        <end position="4238"/>
    </location>
</feature>
<feature type="compositionally biased region" description="Polar residues" evidence="2">
    <location>
        <begin position="2155"/>
        <end position="2170"/>
    </location>
</feature>
<feature type="compositionally biased region" description="Polar residues" evidence="2">
    <location>
        <begin position="1541"/>
        <end position="1551"/>
    </location>
</feature>
<dbReference type="EMBL" id="QZAR01000017">
    <property type="protein sequence ID" value="THW94702.1"/>
    <property type="molecule type" value="Genomic_DNA"/>
</dbReference>
<feature type="compositionally biased region" description="Polar residues" evidence="2">
    <location>
        <begin position="887"/>
        <end position="898"/>
    </location>
</feature>
<feature type="region of interest" description="Disordered" evidence="2">
    <location>
        <begin position="3320"/>
        <end position="3677"/>
    </location>
</feature>
<feature type="region of interest" description="Disordered" evidence="2">
    <location>
        <begin position="2676"/>
        <end position="2801"/>
    </location>
</feature>
<accession>A0A4S9BM99</accession>
<feature type="compositionally biased region" description="Low complexity" evidence="2">
    <location>
        <begin position="2256"/>
        <end position="2268"/>
    </location>
</feature>
<feature type="compositionally biased region" description="Polar residues" evidence="2">
    <location>
        <begin position="204"/>
        <end position="221"/>
    </location>
</feature>
<feature type="compositionally biased region" description="Basic and acidic residues" evidence="2">
    <location>
        <begin position="4090"/>
        <end position="4111"/>
    </location>
</feature>
<feature type="compositionally biased region" description="Basic and acidic residues" evidence="2">
    <location>
        <begin position="1026"/>
        <end position="1100"/>
    </location>
</feature>
<feature type="compositionally biased region" description="Polar residues" evidence="2">
    <location>
        <begin position="4077"/>
        <end position="4088"/>
    </location>
</feature>
<feature type="compositionally biased region" description="Basic and acidic residues" evidence="2">
    <location>
        <begin position="4615"/>
        <end position="4632"/>
    </location>
</feature>
<dbReference type="PANTHER" id="PTHR40641:SF2">
    <property type="entry name" value="INVOLUCRIN REPEAT PROTEIN"/>
    <property type="match status" value="1"/>
</dbReference>
<feature type="region of interest" description="Disordered" evidence="2">
    <location>
        <begin position="773"/>
        <end position="925"/>
    </location>
</feature>
<evidence type="ECO:0000313" key="4">
    <source>
        <dbReference type="Proteomes" id="UP000304928"/>
    </source>
</evidence>
<feature type="region of interest" description="Disordered" evidence="2">
    <location>
        <begin position="458"/>
        <end position="517"/>
    </location>
</feature>
<feature type="compositionally biased region" description="Basic and acidic residues" evidence="2">
    <location>
        <begin position="1182"/>
        <end position="1193"/>
    </location>
</feature>
<feature type="compositionally biased region" description="Low complexity" evidence="2">
    <location>
        <begin position="1"/>
        <end position="13"/>
    </location>
</feature>
<feature type="compositionally biased region" description="Basic and acidic residues" evidence="2">
    <location>
        <begin position="2337"/>
        <end position="2359"/>
    </location>
</feature>
<feature type="compositionally biased region" description="Basic residues" evidence="2">
    <location>
        <begin position="2538"/>
        <end position="2549"/>
    </location>
</feature>
<feature type="compositionally biased region" description="Polar residues" evidence="2">
    <location>
        <begin position="4022"/>
        <end position="4032"/>
    </location>
</feature>
<feature type="compositionally biased region" description="Basic and acidic residues" evidence="2">
    <location>
        <begin position="562"/>
        <end position="580"/>
    </location>
</feature>
<feature type="compositionally biased region" description="Basic and acidic residues" evidence="2">
    <location>
        <begin position="2047"/>
        <end position="2068"/>
    </location>
</feature>
<feature type="compositionally biased region" description="Basic and acidic residues" evidence="2">
    <location>
        <begin position="784"/>
        <end position="801"/>
    </location>
</feature>
<feature type="compositionally biased region" description="Polar residues" evidence="2">
    <location>
        <begin position="1853"/>
        <end position="1863"/>
    </location>
</feature>
<feature type="compositionally biased region" description="Basic residues" evidence="2">
    <location>
        <begin position="3516"/>
        <end position="3530"/>
    </location>
</feature>
<feature type="compositionally biased region" description="Basic residues" evidence="2">
    <location>
        <begin position="3070"/>
        <end position="3082"/>
    </location>
</feature>
<feature type="region of interest" description="Disordered" evidence="2">
    <location>
        <begin position="1485"/>
        <end position="1668"/>
    </location>
</feature>
<feature type="compositionally biased region" description="Pro residues" evidence="2">
    <location>
        <begin position="4860"/>
        <end position="4899"/>
    </location>
</feature>
<feature type="compositionally biased region" description="Basic residues" evidence="2">
    <location>
        <begin position="1984"/>
        <end position="1994"/>
    </location>
</feature>
<feature type="compositionally biased region" description="Basic and acidic residues" evidence="2">
    <location>
        <begin position="1648"/>
        <end position="1661"/>
    </location>
</feature>
<feature type="compositionally biased region" description="Polar residues" evidence="2">
    <location>
        <begin position="4358"/>
        <end position="4373"/>
    </location>
</feature>
<feature type="region of interest" description="Disordered" evidence="2">
    <location>
        <begin position="2239"/>
        <end position="2359"/>
    </location>
</feature>
<feature type="region of interest" description="Disordered" evidence="2">
    <location>
        <begin position="4679"/>
        <end position="4698"/>
    </location>
</feature>
<feature type="compositionally biased region" description="Basic residues" evidence="2">
    <location>
        <begin position="1589"/>
        <end position="1599"/>
    </location>
</feature>
<feature type="region of interest" description="Disordered" evidence="2">
    <location>
        <begin position="1680"/>
        <end position="1769"/>
    </location>
</feature>
<feature type="region of interest" description="Disordered" evidence="2">
    <location>
        <begin position="3049"/>
        <end position="3161"/>
    </location>
</feature>
<feature type="compositionally biased region" description="Polar residues" evidence="2">
    <location>
        <begin position="157"/>
        <end position="192"/>
    </location>
</feature>
<feature type="compositionally biased region" description="Polar residues" evidence="2">
    <location>
        <begin position="3266"/>
        <end position="3275"/>
    </location>
</feature>
<feature type="compositionally biased region" description="Polar residues" evidence="2">
    <location>
        <begin position="1781"/>
        <end position="1792"/>
    </location>
</feature>
<feature type="compositionally biased region" description="Low complexity" evidence="2">
    <location>
        <begin position="3277"/>
        <end position="3291"/>
    </location>
</feature>
<feature type="region of interest" description="Disordered" evidence="2">
    <location>
        <begin position="3990"/>
        <end position="4266"/>
    </location>
</feature>
<feature type="region of interest" description="Disordered" evidence="2">
    <location>
        <begin position="4707"/>
        <end position="4793"/>
    </location>
</feature>
<feature type="compositionally biased region" description="Polar residues" evidence="2">
    <location>
        <begin position="2705"/>
        <end position="2719"/>
    </location>
</feature>
<feature type="compositionally biased region" description="Basic and acidic residues" evidence="2">
    <location>
        <begin position="1138"/>
        <end position="1147"/>
    </location>
</feature>
<feature type="region of interest" description="Disordered" evidence="2">
    <location>
        <begin position="4587"/>
        <end position="4660"/>
    </location>
</feature>
<feature type="compositionally biased region" description="Low complexity" evidence="2">
    <location>
        <begin position="845"/>
        <end position="854"/>
    </location>
</feature>
<feature type="region of interest" description="Disordered" evidence="2">
    <location>
        <begin position="1"/>
        <end position="79"/>
    </location>
</feature>
<feature type="compositionally biased region" description="Basic and acidic residues" evidence="2">
    <location>
        <begin position="2239"/>
        <end position="2248"/>
    </location>
</feature>
<feature type="region of interest" description="Disordered" evidence="2">
    <location>
        <begin position="1335"/>
        <end position="1387"/>
    </location>
</feature>
<feature type="region of interest" description="Disordered" evidence="2">
    <location>
        <begin position="1781"/>
        <end position="2178"/>
    </location>
</feature>
<feature type="compositionally biased region" description="Polar residues" evidence="2">
    <location>
        <begin position="950"/>
        <end position="968"/>
    </location>
</feature>
<feature type="compositionally biased region" description="Basic residues" evidence="2">
    <location>
        <begin position="4319"/>
        <end position="4330"/>
    </location>
</feature>
<feature type="compositionally biased region" description="Basic and acidic residues" evidence="2">
    <location>
        <begin position="1682"/>
        <end position="1714"/>
    </location>
</feature>
<name>A0A4S9BM99_AURPU</name>
<feature type="region of interest" description="Disordered" evidence="2">
    <location>
        <begin position="3719"/>
        <end position="3764"/>
    </location>
</feature>
<feature type="compositionally biased region" description="Basic and acidic residues" evidence="2">
    <location>
        <begin position="3390"/>
        <end position="3433"/>
    </location>
</feature>
<feature type="compositionally biased region" description="Basic and acidic residues" evidence="2">
    <location>
        <begin position="1552"/>
        <end position="1572"/>
    </location>
</feature>
<feature type="region of interest" description="Disordered" evidence="2">
    <location>
        <begin position="2378"/>
        <end position="2660"/>
    </location>
</feature>
<feature type="compositionally biased region" description="Polar residues" evidence="2">
    <location>
        <begin position="1152"/>
        <end position="1164"/>
    </location>
</feature>
<feature type="compositionally biased region" description="Basic and acidic residues" evidence="2">
    <location>
        <begin position="1804"/>
        <end position="1813"/>
    </location>
</feature>
<feature type="compositionally biased region" description="Basic and acidic residues" evidence="2">
    <location>
        <begin position="4256"/>
        <end position="4266"/>
    </location>
</feature>
<feature type="region of interest" description="Disordered" evidence="2">
    <location>
        <begin position="3232"/>
        <end position="3297"/>
    </location>
</feature>
<feature type="compositionally biased region" description="Polar residues" evidence="2">
    <location>
        <begin position="3349"/>
        <end position="3366"/>
    </location>
</feature>
<organism evidence="3 4">
    <name type="scientific">Aureobasidium pullulans</name>
    <name type="common">Black yeast</name>
    <name type="synonym">Pullularia pullulans</name>
    <dbReference type="NCBI Taxonomy" id="5580"/>
    <lineage>
        <taxon>Eukaryota</taxon>
        <taxon>Fungi</taxon>
        <taxon>Dikarya</taxon>
        <taxon>Ascomycota</taxon>
        <taxon>Pezizomycotina</taxon>
        <taxon>Dothideomycetes</taxon>
        <taxon>Dothideomycetidae</taxon>
        <taxon>Dothideales</taxon>
        <taxon>Saccotheciaceae</taxon>
        <taxon>Aureobasidium</taxon>
    </lineage>
</organism>
<feature type="region of interest" description="Disordered" evidence="2">
    <location>
        <begin position="4292"/>
        <end position="4388"/>
    </location>
</feature>
<feature type="compositionally biased region" description="Pro residues" evidence="2">
    <location>
        <begin position="4843"/>
        <end position="4853"/>
    </location>
</feature>
<feature type="region of interest" description="Disordered" evidence="2">
    <location>
        <begin position="3837"/>
        <end position="3909"/>
    </location>
</feature>
<feature type="compositionally biased region" description="Polar residues" evidence="2">
    <location>
        <begin position="3321"/>
        <end position="3335"/>
    </location>
</feature>
<keyword evidence="1" id="KW-0175">Coiled coil</keyword>
<feature type="compositionally biased region" description="Basic and acidic residues" evidence="2">
    <location>
        <begin position="3449"/>
        <end position="3463"/>
    </location>
</feature>
<feature type="region of interest" description="Disordered" evidence="2">
    <location>
        <begin position="558"/>
        <end position="756"/>
    </location>
</feature>
<proteinExistence type="predicted"/>
<feature type="compositionally biased region" description="Polar residues" evidence="2">
    <location>
        <begin position="663"/>
        <end position="709"/>
    </location>
</feature>
<feature type="compositionally biased region" description="Basic residues" evidence="2">
    <location>
        <begin position="3995"/>
        <end position="4004"/>
    </location>
</feature>
<evidence type="ECO:0000256" key="1">
    <source>
        <dbReference type="SAM" id="Coils"/>
    </source>
</evidence>
<feature type="compositionally biased region" description="Low complexity" evidence="2">
    <location>
        <begin position="240"/>
        <end position="255"/>
    </location>
</feature>
<feature type="compositionally biased region" description="Basic and acidic residues" evidence="2">
    <location>
        <begin position="2018"/>
        <end position="2032"/>
    </location>
</feature>
<feature type="compositionally biased region" description="Polar residues" evidence="2">
    <location>
        <begin position="228"/>
        <end position="239"/>
    </location>
</feature>
<feature type="compositionally biased region" description="Basic and acidic residues" evidence="2">
    <location>
        <begin position="1924"/>
        <end position="1943"/>
    </location>
</feature>
<feature type="region of interest" description="Disordered" evidence="2">
    <location>
        <begin position="2193"/>
        <end position="2224"/>
    </location>
</feature>
<feature type="region of interest" description="Disordered" evidence="2">
    <location>
        <begin position="946"/>
        <end position="1223"/>
    </location>
</feature>
<feature type="compositionally biased region" description="Basic and acidic residues" evidence="2">
    <location>
        <begin position="3850"/>
        <end position="3878"/>
    </location>
</feature>
<feature type="compositionally biased region" description="Polar residues" evidence="2">
    <location>
        <begin position="57"/>
        <end position="73"/>
    </location>
</feature>
<feature type="compositionally biased region" description="Basic and acidic residues" evidence="2">
    <location>
        <begin position="1601"/>
        <end position="1617"/>
    </location>
</feature>
<feature type="compositionally biased region" description="Basic and acidic residues" evidence="2">
    <location>
        <begin position="473"/>
        <end position="487"/>
    </location>
</feature>
<gene>
    <name evidence="3" type="ORF">D6D15_01853</name>
</gene>
<feature type="compositionally biased region" description="Polar residues" evidence="2">
    <location>
        <begin position="4332"/>
        <end position="4343"/>
    </location>
</feature>
<feature type="compositionally biased region" description="Basic and acidic residues" evidence="2">
    <location>
        <begin position="2603"/>
        <end position="2615"/>
    </location>
</feature>
<reference evidence="3 4" key="1">
    <citation type="submission" date="2018-10" db="EMBL/GenBank/DDBJ databases">
        <title>Fifty Aureobasidium pullulans genomes reveal a recombining polyextremotolerant generalist.</title>
        <authorList>
            <person name="Gostincar C."/>
            <person name="Turk M."/>
            <person name="Zajc J."/>
            <person name="Gunde-Cimerman N."/>
        </authorList>
    </citation>
    <scope>NUCLEOTIDE SEQUENCE [LARGE SCALE GENOMIC DNA]</scope>
    <source>
        <strain evidence="3 4">EXF-10507</strain>
    </source>
</reference>
<feature type="compositionally biased region" description="Basic and acidic residues" evidence="2">
    <location>
        <begin position="3135"/>
        <end position="3145"/>
    </location>
</feature>
<feature type="compositionally biased region" description="Basic and acidic residues" evidence="2">
    <location>
        <begin position="869"/>
        <end position="886"/>
    </location>
</feature>
<dbReference type="PANTHER" id="PTHR40641">
    <property type="entry name" value="INVOLUCRIN REPEAT PROTEIN (AFU_ORTHOLOGUE AFUA_2G08060)"/>
    <property type="match status" value="1"/>
</dbReference>
<feature type="coiled-coil region" evidence="1">
    <location>
        <begin position="5123"/>
        <end position="5243"/>
    </location>
</feature>
<feature type="region of interest" description="Disordered" evidence="2">
    <location>
        <begin position="120"/>
        <end position="314"/>
    </location>
</feature>
<feature type="compositionally biased region" description="Basic and acidic residues" evidence="2">
    <location>
        <begin position="2506"/>
        <end position="2515"/>
    </location>
</feature>
<feature type="compositionally biased region" description="Basic residues" evidence="2">
    <location>
        <begin position="4243"/>
        <end position="4255"/>
    </location>
</feature>
<feature type="compositionally biased region" description="Basic and acidic residues" evidence="2">
    <location>
        <begin position="2455"/>
        <end position="2473"/>
    </location>
</feature>
<feature type="region of interest" description="Disordered" evidence="2">
    <location>
        <begin position="1259"/>
        <end position="1291"/>
    </location>
</feature>
<feature type="compositionally biased region" description="Basic residues" evidence="2">
    <location>
        <begin position="3596"/>
        <end position="3607"/>
    </location>
</feature>
<feature type="compositionally biased region" description="Acidic residues" evidence="2">
    <location>
        <begin position="2076"/>
        <end position="2089"/>
    </location>
</feature>
<evidence type="ECO:0000256" key="2">
    <source>
        <dbReference type="SAM" id="MobiDB-lite"/>
    </source>
</evidence>
<feature type="compositionally biased region" description="Polar residues" evidence="2">
    <location>
        <begin position="983"/>
        <end position="994"/>
    </location>
</feature>
<feature type="region of interest" description="Disordered" evidence="2">
    <location>
        <begin position="4811"/>
        <end position="5071"/>
    </location>
</feature>
<feature type="region of interest" description="Disordered" evidence="2">
    <location>
        <begin position="2819"/>
        <end position="2987"/>
    </location>
</feature>